<keyword evidence="1" id="KW-0472">Membrane</keyword>
<evidence type="ECO:0000313" key="3">
    <source>
        <dbReference type="Proteomes" id="UP000179807"/>
    </source>
</evidence>
<organism evidence="2 3">
    <name type="scientific">Tritrichomonas foetus</name>
    <dbReference type="NCBI Taxonomy" id="1144522"/>
    <lineage>
        <taxon>Eukaryota</taxon>
        <taxon>Metamonada</taxon>
        <taxon>Parabasalia</taxon>
        <taxon>Tritrichomonadida</taxon>
        <taxon>Tritrichomonadidae</taxon>
        <taxon>Tritrichomonas</taxon>
    </lineage>
</organism>
<reference evidence="2" key="1">
    <citation type="submission" date="2016-10" db="EMBL/GenBank/DDBJ databases">
        <authorList>
            <person name="Benchimol M."/>
            <person name="Almeida L.G."/>
            <person name="Vasconcelos A.T."/>
            <person name="Perreira-Neves A."/>
            <person name="Rosa I.A."/>
            <person name="Tasca T."/>
            <person name="Bogo M.R."/>
            <person name="de Souza W."/>
        </authorList>
    </citation>
    <scope>NUCLEOTIDE SEQUENCE [LARGE SCALE GENOMIC DNA]</scope>
    <source>
        <strain evidence="2">K</strain>
    </source>
</reference>
<accession>A0A1J4JY07</accession>
<comment type="caution">
    <text evidence="2">The sequence shown here is derived from an EMBL/GenBank/DDBJ whole genome shotgun (WGS) entry which is preliminary data.</text>
</comment>
<dbReference type="VEuPathDB" id="TrichDB:TRFO_28538"/>
<dbReference type="Pfam" id="PF10149">
    <property type="entry name" value="TM231"/>
    <property type="match status" value="1"/>
</dbReference>
<dbReference type="RefSeq" id="XP_068357177.1">
    <property type="nucleotide sequence ID" value="XM_068506235.1"/>
</dbReference>
<dbReference type="Proteomes" id="UP000179807">
    <property type="component" value="Unassembled WGS sequence"/>
</dbReference>
<name>A0A1J4JY07_9EUKA</name>
<gene>
    <name evidence="2" type="ORF">TRFO_28538</name>
</gene>
<keyword evidence="1" id="KW-1133">Transmembrane helix</keyword>
<dbReference type="EMBL" id="MLAK01000807">
    <property type="protein sequence ID" value="OHT04041.1"/>
    <property type="molecule type" value="Genomic_DNA"/>
</dbReference>
<evidence type="ECO:0000313" key="2">
    <source>
        <dbReference type="EMBL" id="OHT04041.1"/>
    </source>
</evidence>
<dbReference type="AlphaFoldDB" id="A0A1J4JY07"/>
<proteinExistence type="predicted"/>
<dbReference type="OrthoDB" id="2015831at2759"/>
<sequence length="327" mass="37922">MKIPLFRKILSSFYYFENRKNKRIQNKMVVVFQVGKAPITYSSNICSCAFFITLILYVAAIVLPYLLGGLTLNFFTPYEVRAERPMVYANPDMEYTLTGANTNLFFKLDNNSNVLSQITRIPVIQLPQKREDRFLKFSTFFPLRDDETIQNVKLSFTFIANFTEMNRAFTAYVDIDETTYLSACSLNIFGSMSFIQELALNNNRKTDVPLSAEYIQFTRTRAIPVNSSNPLVGGEPIFLNRNAIWTFGKCNMFEIHFSMRIPIIKTFVERQGWYSFLDGWTTYIAIAIPMFLIVWMALEAFFKSGMVPIKKEIEAELNDEKIPKFNR</sequence>
<protein>
    <submittedName>
        <fullName evidence="2">Uncharacterized protein</fullName>
    </submittedName>
</protein>
<dbReference type="GeneID" id="94840939"/>
<keyword evidence="3" id="KW-1185">Reference proteome</keyword>
<dbReference type="InterPro" id="IPR019306">
    <property type="entry name" value="TMEM231"/>
</dbReference>
<evidence type="ECO:0000256" key="1">
    <source>
        <dbReference type="SAM" id="Phobius"/>
    </source>
</evidence>
<feature type="transmembrane region" description="Helical" evidence="1">
    <location>
        <begin position="280"/>
        <end position="302"/>
    </location>
</feature>
<feature type="transmembrane region" description="Helical" evidence="1">
    <location>
        <begin position="45"/>
        <end position="67"/>
    </location>
</feature>
<keyword evidence="1" id="KW-0812">Transmembrane</keyword>